<accession>A0ABS4F576</accession>
<dbReference type="Proteomes" id="UP000706926">
    <property type="component" value="Unassembled WGS sequence"/>
</dbReference>
<sequence>MNELQKEALEEMETAIHTWFDEQENRKNAEEVVLRTTLQVGIFNSVMLDYRPGRTSVDSLKPLGSAAGNKSMRVSPFTREQILHEVQPLLVNIVRERLNKVETSPLIDYRFTFQGTFATADGLVELTVLETEYEAKKQQLLERIHSYIEKKLEKGTYPTKPLETFFSARHLLDPHLFPEPEAAKTIALFDRIQELNKGRVEALAEHRRDIIMALTSWAEDIFLPRYYDVTRSEYRANEYVIKPDAVLENKDEPNQPIDLLLYGAVMIIRYEPNYSKSRGQTFLELAEQLGSGKASRMLKQGSDSFSHDEVNMRHELVECKANDVFSLFTIVIRKEEAGAYERAISFILSLLRKDFPKSYKIKLKSSVREYLPIKGLAKSDTHRFFANALAYSELHPLLEEYAREAMVEFEWYEDAEDEKSVMPGSYAVFGLGLSSERYFPLVEAYMDLVDDEHQLMHDKFTAVFAETYGITERSTPTLISSLLRSHDSLKLKIQPELENEDKLTLFVQQIETLSDDEAERVLYPIWGKPEKLTALARKAQGPRKELLLCLLKAAGID</sequence>
<keyword evidence="2" id="KW-1185">Reference proteome</keyword>
<dbReference type="EMBL" id="JAGGKI010000001">
    <property type="protein sequence ID" value="MBP1891415.1"/>
    <property type="molecule type" value="Genomic_DNA"/>
</dbReference>
<dbReference type="InterPro" id="IPR046136">
    <property type="entry name" value="DUF6138"/>
</dbReference>
<organism evidence="1 2">
    <name type="scientific">Paenibacillus lactis</name>
    <dbReference type="NCBI Taxonomy" id="228574"/>
    <lineage>
        <taxon>Bacteria</taxon>
        <taxon>Bacillati</taxon>
        <taxon>Bacillota</taxon>
        <taxon>Bacilli</taxon>
        <taxon>Bacillales</taxon>
        <taxon>Paenibacillaceae</taxon>
        <taxon>Paenibacillus</taxon>
    </lineage>
</organism>
<proteinExistence type="predicted"/>
<dbReference type="RefSeq" id="WP_210094143.1">
    <property type="nucleotide sequence ID" value="NZ_CP139098.1"/>
</dbReference>
<evidence type="ECO:0008006" key="3">
    <source>
        <dbReference type="Google" id="ProtNLM"/>
    </source>
</evidence>
<name>A0ABS4F576_9BACL</name>
<comment type="caution">
    <text evidence="1">The sequence shown here is derived from an EMBL/GenBank/DDBJ whole genome shotgun (WGS) entry which is preliminary data.</text>
</comment>
<evidence type="ECO:0000313" key="1">
    <source>
        <dbReference type="EMBL" id="MBP1891415.1"/>
    </source>
</evidence>
<dbReference type="GeneID" id="95402536"/>
<protein>
    <recommendedName>
        <fullName evidence="3">DUF1837 domain-containing protein</fullName>
    </recommendedName>
</protein>
<gene>
    <name evidence="1" type="ORF">J2Z18_000484</name>
</gene>
<dbReference type="Pfam" id="PF19635">
    <property type="entry name" value="DUF6138"/>
    <property type="match status" value="1"/>
</dbReference>
<evidence type="ECO:0000313" key="2">
    <source>
        <dbReference type="Proteomes" id="UP000706926"/>
    </source>
</evidence>
<reference evidence="1 2" key="1">
    <citation type="submission" date="2021-03" db="EMBL/GenBank/DDBJ databases">
        <title>Genomic Encyclopedia of Type Strains, Phase IV (KMG-IV): sequencing the most valuable type-strain genomes for metagenomic binning, comparative biology and taxonomic classification.</title>
        <authorList>
            <person name="Goeker M."/>
        </authorList>
    </citation>
    <scope>NUCLEOTIDE SEQUENCE [LARGE SCALE GENOMIC DNA]</scope>
    <source>
        <strain evidence="1 2">DSM 15596</strain>
    </source>
</reference>